<accession>A0ABQ0ABL8</accession>
<keyword evidence="2" id="KW-0812">Transmembrane</keyword>
<proteinExistence type="inferred from homology"/>
<feature type="transmembrane region" description="Helical" evidence="2">
    <location>
        <begin position="25"/>
        <end position="44"/>
    </location>
</feature>
<evidence type="ECO:0000313" key="3">
    <source>
        <dbReference type="EMBL" id="GAA6168953.1"/>
    </source>
</evidence>
<protein>
    <recommendedName>
        <fullName evidence="5">SCO family protein</fullName>
    </recommendedName>
</protein>
<evidence type="ECO:0000313" key="4">
    <source>
        <dbReference type="Proteomes" id="UP001465153"/>
    </source>
</evidence>
<sequence length="256" mass="28958">MAKPLTQNANDFATDDRVVKNKRGIFMTVAGIVFFIFLVFLLFLNKLFTQPPQTQLQLTLDGVRVLNEPRPLQAVDLINQDNAAFSNTAFEKNWNLVFFGFTHCPHICPMALNEINRAYKNLPQEIQSQTNVYLITVDPERDSPEKLASYVSNFNQEFSGLTGDFVTLKSFAESLYVPFFKIREDALAPADEHAHHHHMMEDAEPTYDINHGSQVVIINPNGDYHGYYFSPVKADVIANSLPSIVANFNRNTGLTN</sequence>
<keyword evidence="4" id="KW-1185">Reference proteome</keyword>
<gene>
    <name evidence="3" type="ORF">NBRC116591_27640</name>
</gene>
<dbReference type="RefSeq" id="WP_353303629.1">
    <property type="nucleotide sequence ID" value="NZ_BAABWN010000009.1"/>
</dbReference>
<dbReference type="CDD" id="cd02968">
    <property type="entry name" value="SCO"/>
    <property type="match status" value="1"/>
</dbReference>
<keyword evidence="2" id="KW-0472">Membrane</keyword>
<dbReference type="PANTHER" id="PTHR12151:SF25">
    <property type="entry name" value="LINALOOL DEHYDRATASE_ISOMERASE DOMAIN-CONTAINING PROTEIN"/>
    <property type="match status" value="1"/>
</dbReference>
<dbReference type="InterPro" id="IPR003782">
    <property type="entry name" value="SCO1/SenC"/>
</dbReference>
<dbReference type="Gene3D" id="3.40.30.10">
    <property type="entry name" value="Glutaredoxin"/>
    <property type="match status" value="1"/>
</dbReference>
<comment type="similarity">
    <text evidence="1">Belongs to the SCO1/2 family.</text>
</comment>
<comment type="caution">
    <text evidence="3">The sequence shown here is derived from an EMBL/GenBank/DDBJ whole genome shotgun (WGS) entry which is preliminary data.</text>
</comment>
<dbReference type="EMBL" id="BAABWN010000009">
    <property type="protein sequence ID" value="GAA6168953.1"/>
    <property type="molecule type" value="Genomic_DNA"/>
</dbReference>
<evidence type="ECO:0000256" key="2">
    <source>
        <dbReference type="SAM" id="Phobius"/>
    </source>
</evidence>
<dbReference type="Pfam" id="PF02630">
    <property type="entry name" value="SCO1-SenC"/>
    <property type="match status" value="1"/>
</dbReference>
<reference evidence="3 4" key="1">
    <citation type="submission" date="2024-04" db="EMBL/GenBank/DDBJ databases">
        <title>Draft genome sequence of Sessilibacter corallicola NBRC 116591.</title>
        <authorList>
            <person name="Miyakawa T."/>
            <person name="Kusuya Y."/>
            <person name="Miura T."/>
        </authorList>
    </citation>
    <scope>NUCLEOTIDE SEQUENCE [LARGE SCALE GENOMIC DNA]</scope>
    <source>
        <strain evidence="3 4">KU-00831-HH</strain>
    </source>
</reference>
<dbReference type="InterPro" id="IPR036249">
    <property type="entry name" value="Thioredoxin-like_sf"/>
</dbReference>
<evidence type="ECO:0008006" key="5">
    <source>
        <dbReference type="Google" id="ProtNLM"/>
    </source>
</evidence>
<organism evidence="3 4">
    <name type="scientific">Sessilibacter corallicola</name>
    <dbReference type="NCBI Taxonomy" id="2904075"/>
    <lineage>
        <taxon>Bacteria</taxon>
        <taxon>Pseudomonadati</taxon>
        <taxon>Pseudomonadota</taxon>
        <taxon>Gammaproteobacteria</taxon>
        <taxon>Cellvibrionales</taxon>
        <taxon>Cellvibrionaceae</taxon>
        <taxon>Sessilibacter</taxon>
    </lineage>
</organism>
<keyword evidence="2" id="KW-1133">Transmembrane helix</keyword>
<name>A0ABQ0ABL8_9GAMM</name>
<evidence type="ECO:0000256" key="1">
    <source>
        <dbReference type="ARBA" id="ARBA00010996"/>
    </source>
</evidence>
<dbReference type="Proteomes" id="UP001465153">
    <property type="component" value="Unassembled WGS sequence"/>
</dbReference>
<dbReference type="PANTHER" id="PTHR12151">
    <property type="entry name" value="ELECTRON TRANSPORT PROTIN SCO1/SENC FAMILY MEMBER"/>
    <property type="match status" value="1"/>
</dbReference>
<dbReference type="SUPFAM" id="SSF52833">
    <property type="entry name" value="Thioredoxin-like"/>
    <property type="match status" value="1"/>
</dbReference>